<organism evidence="1 2">
    <name type="scientific">Escallonia rubra</name>
    <dbReference type="NCBI Taxonomy" id="112253"/>
    <lineage>
        <taxon>Eukaryota</taxon>
        <taxon>Viridiplantae</taxon>
        <taxon>Streptophyta</taxon>
        <taxon>Embryophyta</taxon>
        <taxon>Tracheophyta</taxon>
        <taxon>Spermatophyta</taxon>
        <taxon>Magnoliopsida</taxon>
        <taxon>eudicotyledons</taxon>
        <taxon>Gunneridae</taxon>
        <taxon>Pentapetalae</taxon>
        <taxon>asterids</taxon>
        <taxon>campanulids</taxon>
        <taxon>Escalloniales</taxon>
        <taxon>Escalloniaceae</taxon>
        <taxon>Escallonia</taxon>
    </lineage>
</organism>
<accession>A0AA88UIQ8</accession>
<evidence type="ECO:0000313" key="2">
    <source>
        <dbReference type="Proteomes" id="UP001187471"/>
    </source>
</evidence>
<dbReference type="AlphaFoldDB" id="A0AA88UIQ8"/>
<sequence>MKLVINSVQNFTTQNSYDKRVISLAPSLISLTRSLTAFPLLESISSLTRFSSSAALTNLSSDSSSGKATLISSTKNILFILCSAYSGHAIIGTPAHTASKVEFHPQWVTNPPTESWFSTASCGAHDFTTRPLFLVLSKKPLGNNVSKFGSGSAEGCLA</sequence>
<dbReference type="EMBL" id="JAVXUO010001311">
    <property type="protein sequence ID" value="KAK2983596.1"/>
    <property type="molecule type" value="Genomic_DNA"/>
</dbReference>
<protein>
    <submittedName>
        <fullName evidence="1">Uncharacterized protein</fullName>
    </submittedName>
</protein>
<proteinExistence type="predicted"/>
<comment type="caution">
    <text evidence="1">The sequence shown here is derived from an EMBL/GenBank/DDBJ whole genome shotgun (WGS) entry which is preliminary data.</text>
</comment>
<reference evidence="1" key="1">
    <citation type="submission" date="2022-12" db="EMBL/GenBank/DDBJ databases">
        <title>Draft genome assemblies for two species of Escallonia (Escalloniales).</title>
        <authorList>
            <person name="Chanderbali A."/>
            <person name="Dervinis C."/>
            <person name="Anghel I."/>
            <person name="Soltis D."/>
            <person name="Soltis P."/>
            <person name="Zapata F."/>
        </authorList>
    </citation>
    <scope>NUCLEOTIDE SEQUENCE</scope>
    <source>
        <strain evidence="1">UCBG92.1500</strain>
        <tissue evidence="1">Leaf</tissue>
    </source>
</reference>
<gene>
    <name evidence="1" type="ORF">RJ640_023130</name>
</gene>
<evidence type="ECO:0000313" key="1">
    <source>
        <dbReference type="EMBL" id="KAK2983596.1"/>
    </source>
</evidence>
<name>A0AA88UIQ8_9ASTE</name>
<dbReference type="Proteomes" id="UP001187471">
    <property type="component" value="Unassembled WGS sequence"/>
</dbReference>
<keyword evidence="2" id="KW-1185">Reference proteome</keyword>